<name>A0A069E7K8_9PROT</name>
<evidence type="ECO:0000313" key="1">
    <source>
        <dbReference type="EMBL" id="KCZ86093.1"/>
    </source>
</evidence>
<dbReference type="EMBL" id="ARYH01000001">
    <property type="protein sequence ID" value="KCZ86093.1"/>
    <property type="molecule type" value="Genomic_DNA"/>
</dbReference>
<protein>
    <submittedName>
        <fullName evidence="1">Polysaccharide deacetylase</fullName>
    </submittedName>
</protein>
<evidence type="ECO:0000313" key="2">
    <source>
        <dbReference type="Proteomes" id="UP000027446"/>
    </source>
</evidence>
<reference evidence="1 2" key="1">
    <citation type="journal article" date="2014" name="Antonie Van Leeuwenhoek">
        <title>Hyphomonas beringensis sp. nov. and Hyphomonas chukchiensis sp. nov., isolated from surface seawater of the Bering Sea and Chukchi Sea.</title>
        <authorList>
            <person name="Li C."/>
            <person name="Lai Q."/>
            <person name="Li G."/>
            <person name="Dong C."/>
            <person name="Wang J."/>
            <person name="Liao Y."/>
            <person name="Shao Z."/>
        </authorList>
    </citation>
    <scope>NUCLEOTIDE SEQUENCE [LARGE SCALE GENOMIC DNA]</scope>
    <source>
        <strain evidence="1 2">MHS-3</strain>
    </source>
</reference>
<dbReference type="STRING" id="1280949.HAD_10420"/>
<sequence>MLKEFGLVYQSPLGDTVNVSPEIVTLPFLWPHVDALYFEPLLANGRARLLGHPDVADVSVWESALTSLLHSDTSAASYRAVIFHPYLLASDPYQMQIFKTFTECLSDWTHGSWLPCRAVADFARTNPQWVSDLRYSQKTPDRADLLSAF</sequence>
<dbReference type="Proteomes" id="UP000027446">
    <property type="component" value="Unassembled WGS sequence"/>
</dbReference>
<comment type="caution">
    <text evidence="1">The sequence shown here is derived from an EMBL/GenBank/DDBJ whole genome shotgun (WGS) entry which is preliminary data.</text>
</comment>
<dbReference type="AlphaFoldDB" id="A0A069E7K8"/>
<proteinExistence type="predicted"/>
<organism evidence="1 2">
    <name type="scientific">Hyphomonas adhaerens MHS-3</name>
    <dbReference type="NCBI Taxonomy" id="1280949"/>
    <lineage>
        <taxon>Bacteria</taxon>
        <taxon>Pseudomonadati</taxon>
        <taxon>Pseudomonadota</taxon>
        <taxon>Alphaproteobacteria</taxon>
        <taxon>Hyphomonadales</taxon>
        <taxon>Hyphomonadaceae</taxon>
        <taxon>Hyphomonas</taxon>
    </lineage>
</organism>
<dbReference type="PATRIC" id="fig|1280949.3.peg.2129"/>
<gene>
    <name evidence="1" type="ORF">HAD_10420</name>
</gene>
<accession>A0A069E7K8</accession>
<keyword evidence="2" id="KW-1185">Reference proteome</keyword>